<comment type="similarity">
    <text evidence="6">Belongs to the NAD synthetase family.</text>
</comment>
<dbReference type="Gene3D" id="3.40.50.620">
    <property type="entry name" value="HUPs"/>
    <property type="match status" value="1"/>
</dbReference>
<evidence type="ECO:0000256" key="5">
    <source>
        <dbReference type="ARBA" id="ARBA00023027"/>
    </source>
</evidence>
<proteinExistence type="inferred from homology"/>
<dbReference type="STRING" id="1618993.UX09_C0029G0008"/>
<dbReference type="UniPathway" id="UPA00253"/>
<gene>
    <name evidence="9" type="ORF">UX09_C0029G0008</name>
</gene>
<evidence type="ECO:0000313" key="9">
    <source>
        <dbReference type="EMBL" id="KKU07469.1"/>
    </source>
</evidence>
<evidence type="ECO:0000256" key="6">
    <source>
        <dbReference type="RuleBase" id="RU003811"/>
    </source>
</evidence>
<dbReference type="SUPFAM" id="SSF52402">
    <property type="entry name" value="Adenine nucleotide alpha hydrolases-like"/>
    <property type="match status" value="1"/>
</dbReference>
<dbReference type="PANTHER" id="PTHR23090">
    <property type="entry name" value="NH 3 /GLUTAMINE-DEPENDENT NAD + SYNTHETASE"/>
    <property type="match status" value="1"/>
</dbReference>
<dbReference type="InterPro" id="IPR014729">
    <property type="entry name" value="Rossmann-like_a/b/a_fold"/>
</dbReference>
<comment type="catalytic activity">
    <reaction evidence="7">
        <text>deamido-NAD(+) + NH4(+) + ATP = AMP + diphosphate + NAD(+) + H(+)</text>
        <dbReference type="Rhea" id="RHEA:21188"/>
        <dbReference type="ChEBI" id="CHEBI:15378"/>
        <dbReference type="ChEBI" id="CHEBI:28938"/>
        <dbReference type="ChEBI" id="CHEBI:30616"/>
        <dbReference type="ChEBI" id="CHEBI:33019"/>
        <dbReference type="ChEBI" id="CHEBI:57540"/>
        <dbReference type="ChEBI" id="CHEBI:58437"/>
        <dbReference type="ChEBI" id="CHEBI:456215"/>
        <dbReference type="EC" id="6.3.1.5"/>
    </reaction>
</comment>
<dbReference type="Proteomes" id="UP000034354">
    <property type="component" value="Unassembled WGS sequence"/>
</dbReference>
<dbReference type="AlphaFoldDB" id="A0A0G1MGU5"/>
<comment type="caution">
    <text evidence="9">The sequence shown here is derived from an EMBL/GenBank/DDBJ whole genome shotgun (WGS) entry which is preliminary data.</text>
</comment>
<dbReference type="GO" id="GO:0008795">
    <property type="term" value="F:NAD+ synthase activity"/>
    <property type="evidence" value="ECO:0007669"/>
    <property type="project" value="UniProtKB-EC"/>
</dbReference>
<keyword evidence="5 6" id="KW-0520">NAD</keyword>
<dbReference type="GO" id="GO:0003952">
    <property type="term" value="F:NAD+ synthase (glutamine-hydrolyzing) activity"/>
    <property type="evidence" value="ECO:0007669"/>
    <property type="project" value="InterPro"/>
</dbReference>
<dbReference type="GO" id="GO:0004359">
    <property type="term" value="F:glutaminase activity"/>
    <property type="evidence" value="ECO:0007669"/>
    <property type="project" value="InterPro"/>
</dbReference>
<dbReference type="EMBL" id="LCKW01000029">
    <property type="protein sequence ID" value="KKU07469.1"/>
    <property type="molecule type" value="Genomic_DNA"/>
</dbReference>
<organism evidence="9 10">
    <name type="scientific">Candidatus Uhrbacteria bacterium GW2011_GWE2_45_35</name>
    <dbReference type="NCBI Taxonomy" id="1618993"/>
    <lineage>
        <taxon>Bacteria</taxon>
        <taxon>Candidatus Uhriibacteriota</taxon>
    </lineage>
</organism>
<dbReference type="Pfam" id="PF02540">
    <property type="entry name" value="NAD_synthase"/>
    <property type="match status" value="1"/>
</dbReference>
<reference evidence="9 10" key="1">
    <citation type="journal article" date="2015" name="Nature">
        <title>rRNA introns, odd ribosomes, and small enigmatic genomes across a large radiation of phyla.</title>
        <authorList>
            <person name="Brown C.T."/>
            <person name="Hug L.A."/>
            <person name="Thomas B.C."/>
            <person name="Sharon I."/>
            <person name="Castelle C.J."/>
            <person name="Singh A."/>
            <person name="Wilkins M.J."/>
            <person name="Williams K.H."/>
            <person name="Banfield J.F."/>
        </authorList>
    </citation>
    <scope>NUCLEOTIDE SEQUENCE [LARGE SCALE GENOMIC DNA]</scope>
</reference>
<name>A0A0G1MGU5_9BACT</name>
<evidence type="ECO:0000256" key="1">
    <source>
        <dbReference type="ARBA" id="ARBA00004790"/>
    </source>
</evidence>
<comment type="pathway">
    <text evidence="1">Cofactor biosynthesis; NAD(+) biosynthesis.</text>
</comment>
<protein>
    <recommendedName>
        <fullName evidence="7">NH(3)-dependent NAD(+) synthetase</fullName>
        <ecNumber evidence="7">6.3.1.5</ecNumber>
    </recommendedName>
</protein>
<dbReference type="NCBIfam" id="TIGR00552">
    <property type="entry name" value="nadE"/>
    <property type="match status" value="1"/>
</dbReference>
<evidence type="ECO:0000256" key="3">
    <source>
        <dbReference type="ARBA" id="ARBA00022741"/>
    </source>
</evidence>
<dbReference type="GO" id="GO:0005524">
    <property type="term" value="F:ATP binding"/>
    <property type="evidence" value="ECO:0007669"/>
    <property type="project" value="UniProtKB-KW"/>
</dbReference>
<dbReference type="CDD" id="cd00553">
    <property type="entry name" value="NAD_synthase"/>
    <property type="match status" value="1"/>
</dbReference>
<dbReference type="EC" id="6.3.1.5" evidence="7"/>
<keyword evidence="2 6" id="KW-0436">Ligase</keyword>
<sequence>MRTTEQTITERSLELVAKIGKWIKSELARANCTKAVLGLSGGADSALVAAILQRADIPTTLTTLPCVEGNPELDDSVVDARLVADWLNLPLELVNIRPIYEAYKLVLPKAKKPMTDGNLQSRIRANVLYYQANDADGGALVVGTTNATEMFIGYLTKYGDGAVDIEPIAVFYKGEVYDLLRALGAPQRILEKAPTAGLLPGQTDEDEIGLTYTVMDRVIKLIHEGWNTLANPTACASVMARHQATEHKRHLPPQFEKSADI</sequence>
<dbReference type="GO" id="GO:0009435">
    <property type="term" value="P:NAD+ biosynthetic process"/>
    <property type="evidence" value="ECO:0007669"/>
    <property type="project" value="UniProtKB-UniPathway"/>
</dbReference>
<evidence type="ECO:0000256" key="2">
    <source>
        <dbReference type="ARBA" id="ARBA00022598"/>
    </source>
</evidence>
<evidence type="ECO:0000313" key="10">
    <source>
        <dbReference type="Proteomes" id="UP000034354"/>
    </source>
</evidence>
<evidence type="ECO:0000256" key="4">
    <source>
        <dbReference type="ARBA" id="ARBA00022840"/>
    </source>
</evidence>
<dbReference type="GO" id="GO:0005737">
    <property type="term" value="C:cytoplasm"/>
    <property type="evidence" value="ECO:0007669"/>
    <property type="project" value="InterPro"/>
</dbReference>
<keyword evidence="4 6" id="KW-0067">ATP-binding</keyword>
<evidence type="ECO:0000256" key="7">
    <source>
        <dbReference type="RuleBase" id="RU003812"/>
    </source>
</evidence>
<feature type="domain" description="NAD/GMP synthase" evidence="8">
    <location>
        <begin position="16"/>
        <end position="252"/>
    </location>
</feature>
<accession>A0A0G1MGU5</accession>
<dbReference type="PANTHER" id="PTHR23090:SF9">
    <property type="entry name" value="GLUTAMINE-DEPENDENT NAD(+) SYNTHETASE"/>
    <property type="match status" value="1"/>
</dbReference>
<dbReference type="InterPro" id="IPR003694">
    <property type="entry name" value="NAD_synthase"/>
</dbReference>
<dbReference type="InterPro" id="IPR022310">
    <property type="entry name" value="NAD/GMP_synthase"/>
</dbReference>
<dbReference type="PATRIC" id="fig|1618993.3.peg.646"/>
<evidence type="ECO:0000259" key="8">
    <source>
        <dbReference type="Pfam" id="PF02540"/>
    </source>
</evidence>
<keyword evidence="3 6" id="KW-0547">Nucleotide-binding</keyword>